<accession>A0A158KTV5</accession>
<keyword evidence="2" id="KW-1185">Reference proteome</keyword>
<dbReference type="AlphaFoldDB" id="A0A158KTV5"/>
<organism evidence="1 2">
    <name type="scientific">Caballeronia terrestris</name>
    <dbReference type="NCBI Taxonomy" id="1226301"/>
    <lineage>
        <taxon>Bacteria</taxon>
        <taxon>Pseudomonadati</taxon>
        <taxon>Pseudomonadota</taxon>
        <taxon>Betaproteobacteria</taxon>
        <taxon>Burkholderiales</taxon>
        <taxon>Burkholderiaceae</taxon>
        <taxon>Caballeronia</taxon>
    </lineage>
</organism>
<reference evidence="1" key="1">
    <citation type="submission" date="2016-01" db="EMBL/GenBank/DDBJ databases">
        <authorList>
            <person name="Peeters C."/>
        </authorList>
    </citation>
    <scope>NUCLEOTIDE SEQUENCE [LARGE SCALE GENOMIC DNA]</scope>
    <source>
        <strain evidence="1">LMG 22937</strain>
    </source>
</reference>
<proteinExistence type="predicted"/>
<dbReference type="Proteomes" id="UP000054925">
    <property type="component" value="Unassembled WGS sequence"/>
</dbReference>
<comment type="caution">
    <text evidence="1">The sequence shown here is derived from an EMBL/GenBank/DDBJ whole genome shotgun (WGS) entry which is preliminary data.</text>
</comment>
<sequence>MQQALEETLAWHEPFIWALRDPSQARETVEAAKRDVQNWKESN</sequence>
<gene>
    <name evidence="1" type="ORF">AWB67_06522</name>
</gene>
<evidence type="ECO:0000313" key="2">
    <source>
        <dbReference type="Proteomes" id="UP000054925"/>
    </source>
</evidence>
<name>A0A158KTV5_9BURK</name>
<dbReference type="EMBL" id="FCOL02000107">
    <property type="protein sequence ID" value="SAL83851.1"/>
    <property type="molecule type" value="Genomic_DNA"/>
</dbReference>
<protein>
    <submittedName>
        <fullName evidence="1">Uncharacterized protein</fullName>
    </submittedName>
</protein>
<evidence type="ECO:0000313" key="1">
    <source>
        <dbReference type="EMBL" id="SAL83851.1"/>
    </source>
</evidence>